<dbReference type="InterPro" id="IPR009012">
    <property type="entry name" value="GrpE_head"/>
</dbReference>
<feature type="compositionally biased region" description="Basic and acidic residues" evidence="13">
    <location>
        <begin position="61"/>
        <end position="73"/>
    </location>
</feature>
<dbReference type="SUPFAM" id="SSF51064">
    <property type="entry name" value="Head domain of nucleotide exchange factor GrpE"/>
    <property type="match status" value="1"/>
</dbReference>
<evidence type="ECO:0000256" key="8">
    <source>
        <dbReference type="ARBA" id="ARBA00072274"/>
    </source>
</evidence>
<evidence type="ECO:0000256" key="7">
    <source>
        <dbReference type="ARBA" id="ARBA00053401"/>
    </source>
</evidence>
<accession>A0AAI9NYF1</accession>
<sequence length="221" mass="24823">MADSNNSTASDKKVKTEQTAAETIVGDASAEIKDGVESEVKVDETVDVPEEQAEAAKPQHVAKENRRGGKALREENEKLKERCKDAETKYTRLLAECENIRQRNEKESGKLYDIGAKGVLEKLLPVVDNFERAMAAIPDEDKDRPFESGVANIYKQLMTSLESIGVKPMDCAGEQFDPTFHNAVMHVEDDNYEENVIVEEMQKGYMYKDQVLRFSMVKVAN</sequence>
<dbReference type="Proteomes" id="UP000660047">
    <property type="component" value="Unassembled WGS sequence"/>
</dbReference>
<dbReference type="CDD" id="cd00446">
    <property type="entry name" value="GrpE"/>
    <property type="match status" value="1"/>
</dbReference>
<dbReference type="PANTHER" id="PTHR21237">
    <property type="entry name" value="GRPE PROTEIN"/>
    <property type="match status" value="1"/>
</dbReference>
<dbReference type="FunFam" id="2.30.22.10:FF:000001">
    <property type="entry name" value="Protein GrpE"/>
    <property type="match status" value="1"/>
</dbReference>
<dbReference type="EMBL" id="BLYL01000005">
    <property type="protein sequence ID" value="GFO94144.1"/>
    <property type="molecule type" value="Genomic_DNA"/>
</dbReference>
<evidence type="ECO:0000313" key="14">
    <source>
        <dbReference type="EMBL" id="GFO94144.1"/>
    </source>
</evidence>
<feature type="region of interest" description="Disordered" evidence="13">
    <location>
        <begin position="1"/>
        <end position="27"/>
    </location>
</feature>
<dbReference type="GO" id="GO:0000774">
    <property type="term" value="F:adenyl-nucleotide exchange factor activity"/>
    <property type="evidence" value="ECO:0007669"/>
    <property type="project" value="InterPro"/>
</dbReference>
<dbReference type="PROSITE" id="PS01071">
    <property type="entry name" value="GRPE"/>
    <property type="match status" value="1"/>
</dbReference>
<feature type="region of interest" description="Disordered" evidence="13">
    <location>
        <begin position="43"/>
        <end position="73"/>
    </location>
</feature>
<dbReference type="Gene3D" id="3.90.20.20">
    <property type="match status" value="1"/>
</dbReference>
<evidence type="ECO:0000256" key="9">
    <source>
        <dbReference type="ARBA" id="ARBA00076414"/>
    </source>
</evidence>
<evidence type="ECO:0000256" key="6">
    <source>
        <dbReference type="ARBA" id="ARBA00023186"/>
    </source>
</evidence>
<dbReference type="GO" id="GO:0051087">
    <property type="term" value="F:protein-folding chaperone binding"/>
    <property type="evidence" value="ECO:0007669"/>
    <property type="project" value="InterPro"/>
</dbReference>
<comment type="function">
    <text evidence="7 10 11">Participates actively in the response to hyperosmotic and heat shock by preventing the aggregation of stress-denatured proteins, in association with DnaK and GrpE. It is the nucleotide exchange factor for DnaK and may function as a thermosensor. Unfolded proteins bind initially to DnaJ; upon interaction with the DnaJ-bound protein, DnaK hydrolyzes its bound ATP, resulting in the formation of a stable complex. GrpE releases ADP from DnaK; ATP binding to DnaK triggers the release of the substrate protein, thus completing the reaction cycle. Several rounds of ATP-dependent interactions between DnaJ, DnaK and GrpE are required for fully efficient folding.</text>
</comment>
<dbReference type="GO" id="GO:0006457">
    <property type="term" value="P:protein folding"/>
    <property type="evidence" value="ECO:0007669"/>
    <property type="project" value="InterPro"/>
</dbReference>
<keyword evidence="4 10" id="KW-0963">Cytoplasm</keyword>
<evidence type="ECO:0000256" key="1">
    <source>
        <dbReference type="ARBA" id="ARBA00004496"/>
    </source>
</evidence>
<evidence type="ECO:0000256" key="5">
    <source>
        <dbReference type="ARBA" id="ARBA00023016"/>
    </source>
</evidence>
<evidence type="ECO:0000256" key="13">
    <source>
        <dbReference type="SAM" id="MobiDB-lite"/>
    </source>
</evidence>
<evidence type="ECO:0000256" key="4">
    <source>
        <dbReference type="ARBA" id="ARBA00022490"/>
    </source>
</evidence>
<proteinExistence type="inferred from homology"/>
<comment type="subunit">
    <text evidence="3 10">Homodimer.</text>
</comment>
<comment type="subcellular location">
    <subcellularLocation>
        <location evidence="1 10">Cytoplasm</location>
    </subcellularLocation>
</comment>
<evidence type="ECO:0000256" key="2">
    <source>
        <dbReference type="ARBA" id="ARBA00009054"/>
    </source>
</evidence>
<dbReference type="Pfam" id="PF01025">
    <property type="entry name" value="GrpE"/>
    <property type="match status" value="1"/>
</dbReference>
<protein>
    <recommendedName>
        <fullName evidence="8 10">Protein GrpE</fullName>
    </recommendedName>
    <alternativeName>
        <fullName evidence="9 10">HSP-70 cofactor</fullName>
    </alternativeName>
</protein>
<dbReference type="GO" id="GO:0042803">
    <property type="term" value="F:protein homodimerization activity"/>
    <property type="evidence" value="ECO:0007669"/>
    <property type="project" value="InterPro"/>
</dbReference>
<dbReference type="InterPro" id="IPR000740">
    <property type="entry name" value="GrpE"/>
</dbReference>
<evidence type="ECO:0000256" key="11">
    <source>
        <dbReference type="RuleBase" id="RU000639"/>
    </source>
</evidence>
<dbReference type="GO" id="GO:0051082">
    <property type="term" value="F:unfolded protein binding"/>
    <property type="evidence" value="ECO:0007669"/>
    <property type="project" value="TreeGrafter"/>
</dbReference>
<evidence type="ECO:0000256" key="10">
    <source>
        <dbReference type="HAMAP-Rule" id="MF_01151"/>
    </source>
</evidence>
<dbReference type="Gene3D" id="2.30.22.10">
    <property type="entry name" value="Head domain of nucleotide exchange factor GrpE"/>
    <property type="match status" value="1"/>
</dbReference>
<dbReference type="PANTHER" id="PTHR21237:SF23">
    <property type="entry name" value="GRPE PROTEIN HOMOLOG, MITOCHONDRIAL"/>
    <property type="match status" value="1"/>
</dbReference>
<dbReference type="HAMAP" id="MF_01151">
    <property type="entry name" value="GrpE"/>
    <property type="match status" value="1"/>
</dbReference>
<dbReference type="GO" id="GO:0005737">
    <property type="term" value="C:cytoplasm"/>
    <property type="evidence" value="ECO:0007669"/>
    <property type="project" value="UniProtKB-SubCell"/>
</dbReference>
<dbReference type="PRINTS" id="PR00773">
    <property type="entry name" value="GRPEPROTEIN"/>
</dbReference>
<comment type="similarity">
    <text evidence="2 10 12">Belongs to the GrpE family.</text>
</comment>
<evidence type="ECO:0000256" key="3">
    <source>
        <dbReference type="ARBA" id="ARBA00011738"/>
    </source>
</evidence>
<organism evidence="14 15">
    <name type="scientific">Coprococcus eutactus</name>
    <dbReference type="NCBI Taxonomy" id="33043"/>
    <lineage>
        <taxon>Bacteria</taxon>
        <taxon>Bacillati</taxon>
        <taxon>Bacillota</taxon>
        <taxon>Clostridia</taxon>
        <taxon>Lachnospirales</taxon>
        <taxon>Lachnospiraceae</taxon>
        <taxon>Coprococcus</taxon>
    </lineage>
</organism>
<dbReference type="SUPFAM" id="SSF58014">
    <property type="entry name" value="Coiled-coil domain of nucleotide exchange factor GrpE"/>
    <property type="match status" value="1"/>
</dbReference>
<keyword evidence="5 10" id="KW-0346">Stress response</keyword>
<dbReference type="InterPro" id="IPR013805">
    <property type="entry name" value="GrpE_CC"/>
</dbReference>
<dbReference type="NCBIfam" id="NF010738">
    <property type="entry name" value="PRK14140.1"/>
    <property type="match status" value="1"/>
</dbReference>
<dbReference type="AlphaFoldDB" id="A0AAI9NYF1"/>
<gene>
    <name evidence="10 14" type="primary">grpE</name>
    <name evidence="14" type="ORF">COEU31_11900</name>
</gene>
<keyword evidence="6 10" id="KW-0143">Chaperone</keyword>
<evidence type="ECO:0000313" key="15">
    <source>
        <dbReference type="Proteomes" id="UP000660047"/>
    </source>
</evidence>
<reference evidence="14" key="1">
    <citation type="submission" date="2020-06" db="EMBL/GenBank/DDBJ databases">
        <title>Characterization of fructooligosaccharide metabolism and fructooligosaccharide-degrading enzymes in human commensal butyrate producers.</title>
        <authorList>
            <person name="Tanno H."/>
            <person name="Fujii T."/>
            <person name="Hirano K."/>
            <person name="Maeno S."/>
            <person name="Tonozuka T."/>
            <person name="Sakamoto M."/>
            <person name="Ohkuma M."/>
            <person name="Tochio T."/>
            <person name="Endo A."/>
        </authorList>
    </citation>
    <scope>NUCLEOTIDE SEQUENCE</scope>
    <source>
        <strain evidence="14">JCM 31265</strain>
    </source>
</reference>
<dbReference type="RefSeq" id="WP_015533136.1">
    <property type="nucleotide sequence ID" value="NZ_BLYL01000005.1"/>
</dbReference>
<evidence type="ECO:0000256" key="12">
    <source>
        <dbReference type="RuleBase" id="RU004478"/>
    </source>
</evidence>
<comment type="caution">
    <text evidence="14">The sequence shown here is derived from an EMBL/GenBank/DDBJ whole genome shotgun (WGS) entry which is preliminary data.</text>
</comment>
<name>A0AAI9NYF1_9FIRM</name>